<organism evidence="2 3">
    <name type="scientific">Terrimonas ginsenosidimutans</name>
    <dbReference type="NCBI Taxonomy" id="2908004"/>
    <lineage>
        <taxon>Bacteria</taxon>
        <taxon>Pseudomonadati</taxon>
        <taxon>Bacteroidota</taxon>
        <taxon>Chitinophagia</taxon>
        <taxon>Chitinophagales</taxon>
        <taxon>Chitinophagaceae</taxon>
        <taxon>Terrimonas</taxon>
    </lineage>
</organism>
<feature type="signal peptide" evidence="1">
    <location>
        <begin position="1"/>
        <end position="20"/>
    </location>
</feature>
<comment type="caution">
    <text evidence="2">The sequence shown here is derived from an EMBL/GenBank/DDBJ whole genome shotgun (WGS) entry which is preliminary data.</text>
</comment>
<evidence type="ECO:0000313" key="3">
    <source>
        <dbReference type="Proteomes" id="UP001165367"/>
    </source>
</evidence>
<evidence type="ECO:0000313" key="2">
    <source>
        <dbReference type="EMBL" id="MCG2613274.1"/>
    </source>
</evidence>
<feature type="chain" id="PRO_5045130088" description="Secretion system C-terminal sorting domain-containing protein" evidence="1">
    <location>
        <begin position="21"/>
        <end position="197"/>
    </location>
</feature>
<dbReference type="RefSeq" id="WP_237868503.1">
    <property type="nucleotide sequence ID" value="NZ_JAKLTR010000002.1"/>
</dbReference>
<gene>
    <name evidence="2" type="ORF">LZZ85_03245</name>
</gene>
<protein>
    <recommendedName>
        <fullName evidence="4">Secretion system C-terminal sorting domain-containing protein</fullName>
    </recommendedName>
</protein>
<keyword evidence="1" id="KW-0732">Signal</keyword>
<proteinExistence type="predicted"/>
<evidence type="ECO:0000256" key="1">
    <source>
        <dbReference type="SAM" id="SignalP"/>
    </source>
</evidence>
<keyword evidence="3" id="KW-1185">Reference proteome</keyword>
<evidence type="ECO:0008006" key="4">
    <source>
        <dbReference type="Google" id="ProtNLM"/>
    </source>
</evidence>
<dbReference type="Proteomes" id="UP001165367">
    <property type="component" value="Unassembled WGS sequence"/>
</dbReference>
<accession>A0ABS9KLT5</accession>
<reference evidence="2" key="1">
    <citation type="submission" date="2022-01" db="EMBL/GenBank/DDBJ databases">
        <authorList>
            <person name="Jo J.-H."/>
            <person name="Im W.-T."/>
        </authorList>
    </citation>
    <scope>NUCLEOTIDE SEQUENCE</scope>
    <source>
        <strain evidence="2">NA20</strain>
    </source>
</reference>
<name>A0ABS9KLT5_9BACT</name>
<sequence length="197" mass="21813">MISFTQTLTAALIGFLPVNAGVQNATEPMQLSAFQVGNTVRLTWSGSIAGSNYYVIQKKIDQRYYTIDSLKLSAQDQHTLTYTEAYASAGVNKYRIKKIGCNRAEQFSNEYAISFTHQSRLTLSASPGSLKVTAFHCPGGEQDNIIVLNADHKKVVSIRVKPQKAFTIVDFAGLSSGLYYIGWKSGDNFTYQLYIVE</sequence>
<dbReference type="EMBL" id="JAKLTR010000002">
    <property type="protein sequence ID" value="MCG2613274.1"/>
    <property type="molecule type" value="Genomic_DNA"/>
</dbReference>